<dbReference type="SUPFAM" id="SSF48576">
    <property type="entry name" value="Terpenoid synthases"/>
    <property type="match status" value="1"/>
</dbReference>
<keyword evidence="5" id="KW-0460">Magnesium</keyword>
<dbReference type="PROSITE" id="PS00723">
    <property type="entry name" value="POLYPRENYL_SYNTHASE_1"/>
    <property type="match status" value="1"/>
</dbReference>
<dbReference type="PANTHER" id="PTHR12001:SF69">
    <property type="entry name" value="ALL TRANS-POLYPRENYL-DIPHOSPHATE SYNTHASE PDSS1"/>
    <property type="match status" value="1"/>
</dbReference>
<dbReference type="InterPro" id="IPR008949">
    <property type="entry name" value="Isoprenoid_synthase_dom_sf"/>
</dbReference>
<dbReference type="FunCoup" id="A0A140LBZ0">
    <property type="interactions" value="305"/>
</dbReference>
<evidence type="ECO:0000256" key="5">
    <source>
        <dbReference type="ARBA" id="ARBA00022842"/>
    </source>
</evidence>
<dbReference type="EMBL" id="LOED01000005">
    <property type="protein sequence ID" value="KXG78065.1"/>
    <property type="molecule type" value="Genomic_DNA"/>
</dbReference>
<dbReference type="GO" id="GO:0008299">
    <property type="term" value="P:isoprenoid biosynthetic process"/>
    <property type="evidence" value="ECO:0007669"/>
    <property type="project" value="InterPro"/>
</dbReference>
<reference evidence="7 8" key="1">
    <citation type="submission" date="2015-12" db="EMBL/GenBank/DDBJ databases">
        <title>Draft genome sequnece of Fervidicola ferrireducens strain Y170.</title>
        <authorList>
            <person name="Patel B.K."/>
        </authorList>
    </citation>
    <scope>NUCLEOTIDE SEQUENCE [LARGE SCALE GENOMIC DNA]</scope>
    <source>
        <strain evidence="7 8">Y170</strain>
    </source>
</reference>
<dbReference type="OrthoDB" id="9805316at2"/>
<evidence type="ECO:0000313" key="8">
    <source>
        <dbReference type="Proteomes" id="UP000070427"/>
    </source>
</evidence>
<proteinExistence type="inferred from homology"/>
<sequence>MALYEFYNQISSEMALLEEELLTSVKTKESFLWDALENTIKAGGKRIRPALVYLSARFGDYDYHKITPLAVAVELVHTATLIHDDIVDDSPLRRGVPTVQASIGKDAAVYAGDFVLAKALKILVDHGDLEILKSVSGMLYKVCEGEARQKKEAFNINISFIDYARRIRKKTALLFAMSCELGARGAKASPAIISALKKYGMMLGMAFQVMDDILDLTADENKSGKPLGNDIKEGIITLPLLYALNNGSTARELRKLFSDPARWDLNTIQQIIEIVKESGGIEYARRIAERYVAKSKEHLSVLSDIPAKSSLLILADYVVNRTR</sequence>
<dbReference type="Proteomes" id="UP000070427">
    <property type="component" value="Unassembled WGS sequence"/>
</dbReference>
<dbReference type="EC" id="2.5.1.30" evidence="7"/>
<dbReference type="PROSITE" id="PS00444">
    <property type="entry name" value="POLYPRENYL_SYNTHASE_2"/>
    <property type="match status" value="1"/>
</dbReference>
<dbReference type="InterPro" id="IPR000092">
    <property type="entry name" value="Polyprenyl_synt"/>
</dbReference>
<protein>
    <submittedName>
        <fullName evidence="7">Heptaprenyl diphosphate synthase component 2</fullName>
        <ecNumber evidence="7">2.5.1.30</ecNumber>
    </submittedName>
</protein>
<keyword evidence="8" id="KW-1185">Reference proteome</keyword>
<name>A0A140LBZ0_9FIRM</name>
<dbReference type="GO" id="GO:0046872">
    <property type="term" value="F:metal ion binding"/>
    <property type="evidence" value="ECO:0007669"/>
    <property type="project" value="UniProtKB-KW"/>
</dbReference>
<dbReference type="Pfam" id="PF00348">
    <property type="entry name" value="polyprenyl_synt"/>
    <property type="match status" value="1"/>
</dbReference>
<comment type="caution">
    <text evidence="7">The sequence shown here is derived from an EMBL/GenBank/DDBJ whole genome shotgun (WGS) entry which is preliminary data.</text>
</comment>
<keyword evidence="3 6" id="KW-0808">Transferase</keyword>
<dbReference type="STRING" id="520764.AN618_06840"/>
<keyword evidence="4" id="KW-0479">Metal-binding</keyword>
<dbReference type="InParanoid" id="A0A140LBZ0"/>
<evidence type="ECO:0000313" key="7">
    <source>
        <dbReference type="EMBL" id="KXG78065.1"/>
    </source>
</evidence>
<dbReference type="InterPro" id="IPR033749">
    <property type="entry name" value="Polyprenyl_synt_CS"/>
</dbReference>
<evidence type="ECO:0000256" key="1">
    <source>
        <dbReference type="ARBA" id="ARBA00001946"/>
    </source>
</evidence>
<dbReference type="PANTHER" id="PTHR12001">
    <property type="entry name" value="GERANYLGERANYL PYROPHOSPHATE SYNTHASE"/>
    <property type="match status" value="1"/>
</dbReference>
<evidence type="ECO:0000256" key="3">
    <source>
        <dbReference type="ARBA" id="ARBA00022679"/>
    </source>
</evidence>
<dbReference type="CDD" id="cd00685">
    <property type="entry name" value="Trans_IPPS_HT"/>
    <property type="match status" value="1"/>
</dbReference>
<dbReference type="GO" id="GO:0000010">
    <property type="term" value="F:heptaprenyl diphosphate synthase activity"/>
    <property type="evidence" value="ECO:0007669"/>
    <property type="project" value="UniProtKB-EC"/>
</dbReference>
<organism evidence="7 8">
    <name type="scientific">Fervidicola ferrireducens</name>
    <dbReference type="NCBI Taxonomy" id="520764"/>
    <lineage>
        <taxon>Bacteria</taxon>
        <taxon>Bacillati</taxon>
        <taxon>Bacillota</taxon>
        <taxon>Clostridia</taxon>
        <taxon>Thermosediminibacterales</taxon>
        <taxon>Thermosediminibacteraceae</taxon>
        <taxon>Fervidicola</taxon>
    </lineage>
</organism>
<accession>A0A140LBZ0</accession>
<comment type="cofactor">
    <cofactor evidence="1">
        <name>Mg(2+)</name>
        <dbReference type="ChEBI" id="CHEBI:18420"/>
    </cofactor>
</comment>
<dbReference type="Gene3D" id="1.10.600.10">
    <property type="entry name" value="Farnesyl Diphosphate Synthase"/>
    <property type="match status" value="1"/>
</dbReference>
<evidence type="ECO:0000256" key="6">
    <source>
        <dbReference type="RuleBase" id="RU004466"/>
    </source>
</evidence>
<evidence type="ECO:0000256" key="4">
    <source>
        <dbReference type="ARBA" id="ARBA00022723"/>
    </source>
</evidence>
<dbReference type="AlphaFoldDB" id="A0A140LBZ0"/>
<gene>
    <name evidence="7" type="primary">hepT_2</name>
    <name evidence="7" type="ORF">AN618_06840</name>
</gene>
<comment type="similarity">
    <text evidence="2 6">Belongs to the FPP/GGPP synthase family.</text>
</comment>
<evidence type="ECO:0000256" key="2">
    <source>
        <dbReference type="ARBA" id="ARBA00006706"/>
    </source>
</evidence>
<dbReference type="SFLD" id="SFLDS00005">
    <property type="entry name" value="Isoprenoid_Synthase_Type_I"/>
    <property type="match status" value="1"/>
</dbReference>